<dbReference type="Gene3D" id="2.60.40.2380">
    <property type="match status" value="1"/>
</dbReference>
<dbReference type="InterPro" id="IPR011622">
    <property type="entry name" value="7TMR_DISM_rcpt_extracell_dom2"/>
</dbReference>
<keyword evidence="4" id="KW-0175">Coiled coil</keyword>
<dbReference type="InterPro" id="IPR000160">
    <property type="entry name" value="GGDEF_dom"/>
</dbReference>
<feature type="transmembrane region" description="Helical" evidence="5">
    <location>
        <begin position="104"/>
        <end position="129"/>
    </location>
</feature>
<dbReference type="SUPFAM" id="SSF55073">
    <property type="entry name" value="Nucleotide cyclase"/>
    <property type="match status" value="1"/>
</dbReference>
<dbReference type="EMBL" id="PIPM01000004">
    <property type="protein sequence ID" value="RUO34198.1"/>
    <property type="molecule type" value="Genomic_DNA"/>
</dbReference>
<dbReference type="Pfam" id="PF00990">
    <property type="entry name" value="GGDEF"/>
    <property type="match status" value="1"/>
</dbReference>
<sequence>MHVAFVLDGEVVSEYHVGDQQPFTERPVLANSFVLPVPDTEAHEAFVRVQTSSSVRVPLYIWQESDFHAAQGPLNVAVGLYFGVLICMVVYNLFGYVVTREPSFFSYSIYVIFTGLLMAALSGVGFRYLWPEFLWMQERAIVLFGGLAFVFASIFITQLMNLRSNGIRWHQGLVALGVGAAIISICSVLLPYSVTIRMLLGFAIIACSYVMVLGAAMWIRGMMHAQIFMLAWITFLASILFNSLAYLGILDGQFIQRYAIMIGSGIEVLLLSWVVTLMYSAERTQKIAAQDEALAQAFVAQEAQRQLNEELEVRVAERTQALEDVTARLQVANSELEQKSREDGLTRVFNRRYFNEQLQHVFHQAQEEGKPLSIVMVDIDHFKPLNDAYGHLIGDDVLIAFAKRLQETASRPTDFVCRYGGEEFAVVLPDTDAEAAKRVAERLQDAIRKRPFASKAGPLQVTASFGVATTTVEKPAHSALVLLKAADDALYRAKSKGRDQVIRVTVNADA</sequence>
<organism evidence="7 8">
    <name type="scientific">Aliidiomarina sanyensis</name>
    <dbReference type="NCBI Taxonomy" id="1249555"/>
    <lineage>
        <taxon>Bacteria</taxon>
        <taxon>Pseudomonadati</taxon>
        <taxon>Pseudomonadota</taxon>
        <taxon>Gammaproteobacteria</taxon>
        <taxon>Alteromonadales</taxon>
        <taxon>Idiomarinaceae</taxon>
        <taxon>Aliidiomarina</taxon>
    </lineage>
</organism>
<feature type="domain" description="GGDEF" evidence="6">
    <location>
        <begin position="370"/>
        <end position="506"/>
    </location>
</feature>
<keyword evidence="5" id="KW-1133">Transmembrane helix</keyword>
<feature type="transmembrane region" description="Helical" evidence="5">
    <location>
        <begin position="141"/>
        <end position="160"/>
    </location>
</feature>
<dbReference type="FunFam" id="3.30.70.270:FF:000001">
    <property type="entry name" value="Diguanylate cyclase domain protein"/>
    <property type="match status" value="1"/>
</dbReference>
<dbReference type="InterPro" id="IPR043128">
    <property type="entry name" value="Rev_trsase/Diguanyl_cyclase"/>
</dbReference>
<dbReference type="Pfam" id="PF07695">
    <property type="entry name" value="7TMR-DISM_7TM"/>
    <property type="match status" value="1"/>
</dbReference>
<accession>A0A432WKB3</accession>
<comment type="cofactor">
    <cofactor evidence="1">
        <name>Mg(2+)</name>
        <dbReference type="ChEBI" id="CHEBI:18420"/>
    </cofactor>
</comment>
<feature type="transmembrane region" description="Helical" evidence="5">
    <location>
        <begin position="199"/>
        <end position="219"/>
    </location>
</feature>
<dbReference type="InterPro" id="IPR050469">
    <property type="entry name" value="Diguanylate_Cyclase"/>
</dbReference>
<evidence type="ECO:0000256" key="5">
    <source>
        <dbReference type="SAM" id="Phobius"/>
    </source>
</evidence>
<dbReference type="Pfam" id="PF07696">
    <property type="entry name" value="7TMR-DISMED2"/>
    <property type="match status" value="1"/>
</dbReference>
<dbReference type="CDD" id="cd01949">
    <property type="entry name" value="GGDEF"/>
    <property type="match status" value="1"/>
</dbReference>
<evidence type="ECO:0000256" key="4">
    <source>
        <dbReference type="SAM" id="Coils"/>
    </source>
</evidence>
<keyword evidence="5" id="KW-0472">Membrane</keyword>
<dbReference type="PANTHER" id="PTHR45138">
    <property type="entry name" value="REGULATORY COMPONENTS OF SENSORY TRANSDUCTION SYSTEM"/>
    <property type="match status" value="1"/>
</dbReference>
<dbReference type="GO" id="GO:0005886">
    <property type="term" value="C:plasma membrane"/>
    <property type="evidence" value="ECO:0007669"/>
    <property type="project" value="TreeGrafter"/>
</dbReference>
<gene>
    <name evidence="7" type="ORF">CWE11_05570</name>
</gene>
<dbReference type="EC" id="2.7.7.65" evidence="2"/>
<dbReference type="Gene3D" id="3.30.70.270">
    <property type="match status" value="1"/>
</dbReference>
<dbReference type="PROSITE" id="PS50887">
    <property type="entry name" value="GGDEF"/>
    <property type="match status" value="1"/>
</dbReference>
<protein>
    <recommendedName>
        <fullName evidence="2">diguanylate cyclase</fullName>
        <ecNumber evidence="2">2.7.7.65</ecNumber>
    </recommendedName>
</protein>
<dbReference type="GO" id="GO:0043709">
    <property type="term" value="P:cell adhesion involved in single-species biofilm formation"/>
    <property type="evidence" value="ECO:0007669"/>
    <property type="project" value="TreeGrafter"/>
</dbReference>
<feature type="transmembrane region" description="Helical" evidence="5">
    <location>
        <begin position="225"/>
        <end position="247"/>
    </location>
</feature>
<dbReference type="AlphaFoldDB" id="A0A432WKB3"/>
<evidence type="ECO:0000256" key="1">
    <source>
        <dbReference type="ARBA" id="ARBA00001946"/>
    </source>
</evidence>
<dbReference type="Proteomes" id="UP000288405">
    <property type="component" value="Unassembled WGS sequence"/>
</dbReference>
<keyword evidence="5" id="KW-0812">Transmembrane</keyword>
<feature type="transmembrane region" description="Helical" evidence="5">
    <location>
        <begin position="172"/>
        <end position="192"/>
    </location>
</feature>
<dbReference type="InterPro" id="IPR011623">
    <property type="entry name" value="7TMR_DISM_rcpt_extracell_dom1"/>
</dbReference>
<comment type="catalytic activity">
    <reaction evidence="3">
        <text>2 GTP = 3',3'-c-di-GMP + 2 diphosphate</text>
        <dbReference type="Rhea" id="RHEA:24898"/>
        <dbReference type="ChEBI" id="CHEBI:33019"/>
        <dbReference type="ChEBI" id="CHEBI:37565"/>
        <dbReference type="ChEBI" id="CHEBI:58805"/>
        <dbReference type="EC" id="2.7.7.65"/>
    </reaction>
</comment>
<dbReference type="SMART" id="SM00267">
    <property type="entry name" value="GGDEF"/>
    <property type="match status" value="1"/>
</dbReference>
<feature type="transmembrane region" description="Helical" evidence="5">
    <location>
        <begin position="78"/>
        <end position="98"/>
    </location>
</feature>
<keyword evidence="8" id="KW-1185">Reference proteome</keyword>
<dbReference type="GO" id="GO:1902201">
    <property type="term" value="P:negative regulation of bacterial-type flagellum-dependent cell motility"/>
    <property type="evidence" value="ECO:0007669"/>
    <property type="project" value="TreeGrafter"/>
</dbReference>
<comment type="caution">
    <text evidence="7">The sequence shown here is derived from an EMBL/GenBank/DDBJ whole genome shotgun (WGS) entry which is preliminary data.</text>
</comment>
<dbReference type="InterPro" id="IPR029787">
    <property type="entry name" value="Nucleotide_cyclase"/>
</dbReference>
<proteinExistence type="predicted"/>
<evidence type="ECO:0000256" key="3">
    <source>
        <dbReference type="ARBA" id="ARBA00034247"/>
    </source>
</evidence>
<evidence type="ECO:0000256" key="2">
    <source>
        <dbReference type="ARBA" id="ARBA00012528"/>
    </source>
</evidence>
<dbReference type="PANTHER" id="PTHR45138:SF9">
    <property type="entry name" value="DIGUANYLATE CYCLASE DGCM-RELATED"/>
    <property type="match status" value="1"/>
</dbReference>
<feature type="transmembrane region" description="Helical" evidence="5">
    <location>
        <begin position="259"/>
        <end position="279"/>
    </location>
</feature>
<dbReference type="NCBIfam" id="TIGR00254">
    <property type="entry name" value="GGDEF"/>
    <property type="match status" value="1"/>
</dbReference>
<dbReference type="GO" id="GO:0052621">
    <property type="term" value="F:diguanylate cyclase activity"/>
    <property type="evidence" value="ECO:0007669"/>
    <property type="project" value="UniProtKB-EC"/>
</dbReference>
<evidence type="ECO:0000313" key="7">
    <source>
        <dbReference type="EMBL" id="RUO34198.1"/>
    </source>
</evidence>
<name>A0A432WKB3_9GAMM</name>
<reference evidence="7 8" key="1">
    <citation type="journal article" date="2011" name="Front. Microbiol.">
        <title>Genomic signatures of strain selection and enhancement in Bacillus atrophaeus var. globigii, a historical biowarfare simulant.</title>
        <authorList>
            <person name="Gibbons H.S."/>
            <person name="Broomall S.M."/>
            <person name="McNew L.A."/>
            <person name="Daligault H."/>
            <person name="Chapman C."/>
            <person name="Bruce D."/>
            <person name="Karavis M."/>
            <person name="Krepps M."/>
            <person name="McGregor P.A."/>
            <person name="Hong C."/>
            <person name="Park K.H."/>
            <person name="Akmal A."/>
            <person name="Feldman A."/>
            <person name="Lin J.S."/>
            <person name="Chang W.E."/>
            <person name="Higgs B.W."/>
            <person name="Demirev P."/>
            <person name="Lindquist J."/>
            <person name="Liem A."/>
            <person name="Fochler E."/>
            <person name="Read T.D."/>
            <person name="Tapia R."/>
            <person name="Johnson S."/>
            <person name="Bishop-Lilly K.A."/>
            <person name="Detter C."/>
            <person name="Han C."/>
            <person name="Sozhamannan S."/>
            <person name="Rosenzweig C.N."/>
            <person name="Skowronski E.W."/>
        </authorList>
    </citation>
    <scope>NUCLEOTIDE SEQUENCE [LARGE SCALE GENOMIC DNA]</scope>
    <source>
        <strain evidence="7 8">GYP-17</strain>
    </source>
</reference>
<evidence type="ECO:0000259" key="6">
    <source>
        <dbReference type="PROSITE" id="PS50887"/>
    </source>
</evidence>
<evidence type="ECO:0000313" key="8">
    <source>
        <dbReference type="Proteomes" id="UP000288405"/>
    </source>
</evidence>
<dbReference type="OrthoDB" id="5289013at2"/>
<feature type="coiled-coil region" evidence="4">
    <location>
        <begin position="308"/>
        <end position="342"/>
    </location>
</feature>